<dbReference type="STRING" id="265719.SAMN04488509_10244"/>
<feature type="transmembrane region" description="Helical" evidence="6">
    <location>
        <begin position="205"/>
        <end position="225"/>
    </location>
</feature>
<name>A0A1G6TWI6_9GAMM</name>
<dbReference type="Proteomes" id="UP000199603">
    <property type="component" value="Unassembled WGS sequence"/>
</dbReference>
<evidence type="ECO:0000256" key="4">
    <source>
        <dbReference type="ARBA" id="ARBA00023136"/>
    </source>
</evidence>
<accession>A0A1G6TWI6</accession>
<evidence type="ECO:0000259" key="7">
    <source>
        <dbReference type="Pfam" id="PF06738"/>
    </source>
</evidence>
<dbReference type="AlphaFoldDB" id="A0A1G6TWI6"/>
<dbReference type="PANTHER" id="PTHR31082:SF4">
    <property type="entry name" value="PHEROMONE-REGULATED MEMBRANE PROTEIN 10"/>
    <property type="match status" value="1"/>
</dbReference>
<feature type="transmembrane region" description="Helical" evidence="6">
    <location>
        <begin position="302"/>
        <end position="321"/>
    </location>
</feature>
<evidence type="ECO:0000256" key="1">
    <source>
        <dbReference type="ARBA" id="ARBA00004141"/>
    </source>
</evidence>
<evidence type="ECO:0000256" key="2">
    <source>
        <dbReference type="ARBA" id="ARBA00022692"/>
    </source>
</evidence>
<dbReference type="GO" id="GO:0022857">
    <property type="term" value="F:transmembrane transporter activity"/>
    <property type="evidence" value="ECO:0007669"/>
    <property type="project" value="InterPro"/>
</dbReference>
<comment type="subcellular location">
    <subcellularLocation>
        <location evidence="1">Membrane</location>
        <topology evidence="1">Multi-pass membrane protein</topology>
    </subcellularLocation>
</comment>
<gene>
    <name evidence="9" type="ORF">SAMN04488509_10244</name>
</gene>
<dbReference type="Pfam" id="PF12821">
    <property type="entry name" value="ThrE_2"/>
    <property type="match status" value="1"/>
</dbReference>
<dbReference type="InterPro" id="IPR010619">
    <property type="entry name" value="ThrE-like_N"/>
</dbReference>
<dbReference type="OrthoDB" id="1490274at2"/>
<protein>
    <submittedName>
        <fullName evidence="9">Uncharacterized membrane protein YjjP, DUF1212 family</fullName>
    </submittedName>
</protein>
<feature type="domain" description="Threonine/Serine exporter ThrE" evidence="8">
    <location>
        <begin position="284"/>
        <end position="404"/>
    </location>
</feature>
<evidence type="ECO:0000313" key="10">
    <source>
        <dbReference type="Proteomes" id="UP000199603"/>
    </source>
</evidence>
<feature type="transmembrane region" description="Helical" evidence="6">
    <location>
        <begin position="152"/>
        <end position="169"/>
    </location>
</feature>
<feature type="transmembrane region" description="Helical" evidence="6">
    <location>
        <begin position="327"/>
        <end position="344"/>
    </location>
</feature>
<feature type="transmembrane region" description="Helical" evidence="6">
    <location>
        <begin position="278"/>
        <end position="295"/>
    </location>
</feature>
<dbReference type="PANTHER" id="PTHR31082">
    <property type="entry name" value="PHEROMONE-REGULATED MEMBRANE PROTEIN 10"/>
    <property type="match status" value="1"/>
</dbReference>
<proteinExistence type="inferred from homology"/>
<feature type="transmembrane region" description="Helical" evidence="6">
    <location>
        <begin position="388"/>
        <end position="408"/>
    </location>
</feature>
<dbReference type="InterPro" id="IPR051361">
    <property type="entry name" value="ThrE/Ser_Exporter"/>
</dbReference>
<keyword evidence="10" id="KW-1185">Reference proteome</keyword>
<feature type="domain" description="Threonine/serine exporter-like N-terminal" evidence="7">
    <location>
        <begin position="13"/>
        <end position="259"/>
    </location>
</feature>
<keyword evidence="3 6" id="KW-1133">Transmembrane helix</keyword>
<dbReference type="GO" id="GO:0016020">
    <property type="term" value="C:membrane"/>
    <property type="evidence" value="ECO:0007669"/>
    <property type="project" value="UniProtKB-SubCell"/>
</dbReference>
<feature type="transmembrane region" description="Helical" evidence="6">
    <location>
        <begin position="356"/>
        <end position="376"/>
    </location>
</feature>
<organism evidence="9 10">
    <name type="scientific">Aquimonas voraii</name>
    <dbReference type="NCBI Taxonomy" id="265719"/>
    <lineage>
        <taxon>Bacteria</taxon>
        <taxon>Pseudomonadati</taxon>
        <taxon>Pseudomonadota</taxon>
        <taxon>Gammaproteobacteria</taxon>
        <taxon>Lysobacterales</taxon>
        <taxon>Lysobacteraceae</taxon>
        <taxon>Aquimonas</taxon>
    </lineage>
</organism>
<feature type="transmembrane region" description="Helical" evidence="6">
    <location>
        <begin position="181"/>
        <end position="199"/>
    </location>
</feature>
<reference evidence="9 10" key="1">
    <citation type="submission" date="2016-10" db="EMBL/GenBank/DDBJ databases">
        <authorList>
            <person name="de Groot N.N."/>
        </authorList>
    </citation>
    <scope>NUCLEOTIDE SEQUENCE [LARGE SCALE GENOMIC DNA]</scope>
    <source>
        <strain evidence="9 10">DSM 16957</strain>
    </source>
</reference>
<evidence type="ECO:0000259" key="8">
    <source>
        <dbReference type="Pfam" id="PF12821"/>
    </source>
</evidence>
<dbReference type="Pfam" id="PF06738">
    <property type="entry name" value="ThrE"/>
    <property type="match status" value="1"/>
</dbReference>
<dbReference type="InterPro" id="IPR024528">
    <property type="entry name" value="ThrE_2"/>
</dbReference>
<feature type="transmembrane region" description="Helical" evidence="6">
    <location>
        <begin position="246"/>
        <end position="266"/>
    </location>
</feature>
<keyword evidence="4 6" id="KW-0472">Membrane</keyword>
<evidence type="ECO:0000256" key="3">
    <source>
        <dbReference type="ARBA" id="ARBA00022989"/>
    </source>
</evidence>
<evidence type="ECO:0000256" key="5">
    <source>
        <dbReference type="ARBA" id="ARBA00034125"/>
    </source>
</evidence>
<dbReference type="EMBL" id="FNAG01000002">
    <property type="protein sequence ID" value="SDD33470.1"/>
    <property type="molecule type" value="Genomic_DNA"/>
</dbReference>
<evidence type="ECO:0000313" key="9">
    <source>
        <dbReference type="EMBL" id="SDD33470.1"/>
    </source>
</evidence>
<sequence>MSTQPSYADRIEFLLQLAASLHTYGTTAQRLELAISKVAARLRLRCQPMANPTGLILSVVDADAVVAEGAPAAETTRVVRLEPGDVDLARLCAADAIAEKVLAGEMSLNEGSRALRELKAPSGPGAQALTALSFGLASASVAGLLGTAWADIATAAGIGWVIGLLYVLGAGRPRLSEGLDAIAALLATLLATAVAFWLVPINLKTVVVASLIVLLPGLTLANAVSELSSQHLMAGTARFAGAVSTLLKLTFGTVAATQFARLLGWVPAEPPMPVPPEWLEWAALLVAAYSFAVLFRADRRDYPVVMASAVLGYLCSRYGGAALGNEAGVFMAGMAVSAASNLYARTFSRPGAVVRVPGMILLVPGSVGFRSLSFVFERDVFLGLDAGFTVITVLISLVAGLLFGNLLIPPRRSL</sequence>
<keyword evidence="2 6" id="KW-0812">Transmembrane</keyword>
<comment type="similarity">
    <text evidence="5">Belongs to the ThrE exporter (TC 2.A.79) family.</text>
</comment>
<dbReference type="RefSeq" id="WP_091239587.1">
    <property type="nucleotide sequence ID" value="NZ_FNAG01000002.1"/>
</dbReference>
<evidence type="ECO:0000256" key="6">
    <source>
        <dbReference type="SAM" id="Phobius"/>
    </source>
</evidence>